<reference evidence="1 2" key="1">
    <citation type="submission" date="2016-07" db="EMBL/GenBank/DDBJ databases">
        <title>Draft genome of the white-rot fungus Obba rivulosa 3A-2.</title>
        <authorList>
            <consortium name="DOE Joint Genome Institute"/>
            <person name="Miettinen O."/>
            <person name="Riley R."/>
            <person name="Acob R."/>
            <person name="Barry K."/>
            <person name="Cullen D."/>
            <person name="De Vries R."/>
            <person name="Hainaut M."/>
            <person name="Hatakka A."/>
            <person name="Henrissat B."/>
            <person name="Hilden K."/>
            <person name="Kuo R."/>
            <person name="Labutti K."/>
            <person name="Lipzen A."/>
            <person name="Makela M.R."/>
            <person name="Sandor L."/>
            <person name="Spatafora J.W."/>
            <person name="Grigoriev I.V."/>
            <person name="Hibbett D.S."/>
        </authorList>
    </citation>
    <scope>NUCLEOTIDE SEQUENCE [LARGE SCALE GENOMIC DNA]</scope>
    <source>
        <strain evidence="1 2">3A-2</strain>
    </source>
</reference>
<dbReference type="InterPro" id="IPR017853">
    <property type="entry name" value="GH"/>
</dbReference>
<protein>
    <submittedName>
        <fullName evidence="1">Glycoside hydrolase family 5 protein</fullName>
    </submittedName>
</protein>
<dbReference type="Proteomes" id="UP000250043">
    <property type="component" value="Unassembled WGS sequence"/>
</dbReference>
<name>A0A8E2ASH6_9APHY</name>
<proteinExistence type="predicted"/>
<keyword evidence="2" id="KW-1185">Reference proteome</keyword>
<dbReference type="GO" id="GO:0016787">
    <property type="term" value="F:hydrolase activity"/>
    <property type="evidence" value="ECO:0007669"/>
    <property type="project" value="UniProtKB-KW"/>
</dbReference>
<dbReference type="SUPFAM" id="SSF51445">
    <property type="entry name" value="(Trans)glycosidases"/>
    <property type="match status" value="1"/>
</dbReference>
<sequence>MISLEPAHTSYMLSRSQDEDRLDVLNAMQSANMKLLRIFITQVQAGTKSSSASAVNDLETVEVGHYDDTILYQIDNLAAEAHARDIKLVIAMHDRYALGCWTTDAYVAKYNLPVTNCEDGVPDSSTFYTDSSAIADFDDRLAHILNFQSPNFGVPWYQLSDAIFALEPENEAQGHMDQVAPDWWCDRANFLRSIIGSWGIQISTGGGTDLPTSTQSQFFSCDNLQIIAIHDYNIDPSYVASGVDAAKPSALSSGKRLIYEEFGAEGDSKQSDIQAVTNTLISTGVPWMYWEISKPGAGSSNYEIWTDEPSWGTLQAQSLITNQQGAHTMRSISR</sequence>
<evidence type="ECO:0000313" key="1">
    <source>
        <dbReference type="EMBL" id="OCH85897.1"/>
    </source>
</evidence>
<dbReference type="Gene3D" id="3.20.20.80">
    <property type="entry name" value="Glycosidases"/>
    <property type="match status" value="1"/>
</dbReference>
<accession>A0A8E2ASH6</accession>
<gene>
    <name evidence="1" type="ORF">OBBRIDRAFT_273202</name>
</gene>
<organism evidence="1 2">
    <name type="scientific">Obba rivulosa</name>
    <dbReference type="NCBI Taxonomy" id="1052685"/>
    <lineage>
        <taxon>Eukaryota</taxon>
        <taxon>Fungi</taxon>
        <taxon>Dikarya</taxon>
        <taxon>Basidiomycota</taxon>
        <taxon>Agaricomycotina</taxon>
        <taxon>Agaricomycetes</taxon>
        <taxon>Polyporales</taxon>
        <taxon>Gelatoporiaceae</taxon>
        <taxon>Obba</taxon>
    </lineage>
</organism>
<dbReference type="OrthoDB" id="428177at2759"/>
<evidence type="ECO:0000313" key="2">
    <source>
        <dbReference type="Proteomes" id="UP000250043"/>
    </source>
</evidence>
<dbReference type="AlphaFoldDB" id="A0A8E2ASH6"/>
<keyword evidence="1" id="KW-0378">Hydrolase</keyword>
<dbReference type="EMBL" id="KV722556">
    <property type="protein sequence ID" value="OCH85897.1"/>
    <property type="molecule type" value="Genomic_DNA"/>
</dbReference>